<protein>
    <submittedName>
        <fullName evidence="7">Uncharacterized protein</fullName>
    </submittedName>
</protein>
<sequence>MAYDSASQRMKITRIMICLVALLFGLLKEGAGFAMHKNFHLVSSSPYGLEKALTTTKGSASYSSRKHVFMEVYGNNMRVNFEAPGKKFGSVSKALDVVKNLFPCWVLSSAILGLLRPQSLIWFNGSCITWSLSFTMLCMGMTLEPKSFVRVLTRPKQVLAGVVCQYTIMPFLAYTMAKLYRLPPTLAAGVILVGCCPGGTASNLVTLIAKADVALSVTLTSISTLLACVVTPLMTSMLVGTLVPLDAKTLLVSTLQVVLAPVAAGLGLKVFAPNLCRASADITPVVGVFLVALICGAVVAGNAPALATLAPAAAATGAAVSASSWFSSAPARCVAALLSLHAGGFALGYFAPRAIGAYPAEARTVSIEVGMQNSALAAVLAAKAFSDPMIALPGAVSATCHSIMGSFLATLWRGAKLEDESVKELTDS</sequence>
<dbReference type="PANTHER" id="PTHR10361">
    <property type="entry name" value="SODIUM-BILE ACID COTRANSPORTER"/>
    <property type="match status" value="1"/>
</dbReference>
<dbReference type="InterPro" id="IPR004710">
    <property type="entry name" value="Bilac:Na_transpt"/>
</dbReference>
<evidence type="ECO:0000256" key="5">
    <source>
        <dbReference type="ARBA" id="ARBA00023136"/>
    </source>
</evidence>
<keyword evidence="3 6" id="KW-0812">Transmembrane</keyword>
<dbReference type="InterPro" id="IPR038770">
    <property type="entry name" value="Na+/solute_symporter_sf"/>
</dbReference>
<name>A0A7S2Y1N2_9STRA</name>
<dbReference type="Pfam" id="PF01758">
    <property type="entry name" value="SBF"/>
    <property type="match status" value="1"/>
</dbReference>
<evidence type="ECO:0000256" key="6">
    <source>
        <dbReference type="SAM" id="Phobius"/>
    </source>
</evidence>
<dbReference type="Gene3D" id="1.20.1530.20">
    <property type="match status" value="1"/>
</dbReference>
<comment type="similarity">
    <text evidence="2">Belongs to the bile acid:sodium symporter (BASS) (TC 2.A.28) family.</text>
</comment>
<accession>A0A7S2Y1N2</accession>
<keyword evidence="4 6" id="KW-1133">Transmembrane helix</keyword>
<evidence type="ECO:0000256" key="2">
    <source>
        <dbReference type="ARBA" id="ARBA00006528"/>
    </source>
</evidence>
<feature type="transmembrane region" description="Helical" evidence="6">
    <location>
        <begin position="280"/>
        <end position="300"/>
    </location>
</feature>
<reference evidence="7" key="1">
    <citation type="submission" date="2021-01" db="EMBL/GenBank/DDBJ databases">
        <authorList>
            <person name="Corre E."/>
            <person name="Pelletier E."/>
            <person name="Niang G."/>
            <person name="Scheremetjew M."/>
            <person name="Finn R."/>
            <person name="Kale V."/>
            <person name="Holt S."/>
            <person name="Cochrane G."/>
            <person name="Meng A."/>
            <person name="Brown T."/>
            <person name="Cohen L."/>
        </authorList>
    </citation>
    <scope>NUCLEOTIDE SEQUENCE</scope>
    <source>
        <strain evidence="7">CCMP1661</strain>
    </source>
</reference>
<proteinExistence type="inferred from homology"/>
<evidence type="ECO:0000256" key="3">
    <source>
        <dbReference type="ARBA" id="ARBA00022692"/>
    </source>
</evidence>
<dbReference type="InterPro" id="IPR002657">
    <property type="entry name" value="BilAc:Na_symport/Acr3"/>
</dbReference>
<dbReference type="PANTHER" id="PTHR10361:SF28">
    <property type="entry name" value="P3 PROTEIN-RELATED"/>
    <property type="match status" value="1"/>
</dbReference>
<evidence type="ECO:0000313" key="7">
    <source>
        <dbReference type="EMBL" id="CAD9875414.1"/>
    </source>
</evidence>
<feature type="transmembrane region" description="Helical" evidence="6">
    <location>
        <begin position="221"/>
        <end position="243"/>
    </location>
</feature>
<dbReference type="GO" id="GO:0016020">
    <property type="term" value="C:membrane"/>
    <property type="evidence" value="ECO:0007669"/>
    <property type="project" value="UniProtKB-SubCell"/>
</dbReference>
<feature type="transmembrane region" description="Helical" evidence="6">
    <location>
        <begin position="249"/>
        <end position="268"/>
    </location>
</feature>
<dbReference type="EMBL" id="HBHR01023971">
    <property type="protein sequence ID" value="CAD9875414.1"/>
    <property type="molecule type" value="Transcribed_RNA"/>
</dbReference>
<organism evidence="7">
    <name type="scientific">Fibrocapsa japonica</name>
    <dbReference type="NCBI Taxonomy" id="94617"/>
    <lineage>
        <taxon>Eukaryota</taxon>
        <taxon>Sar</taxon>
        <taxon>Stramenopiles</taxon>
        <taxon>Ochrophyta</taxon>
        <taxon>Raphidophyceae</taxon>
        <taxon>Chattonellales</taxon>
        <taxon>Chattonellaceae</taxon>
        <taxon>Fibrocapsa</taxon>
    </lineage>
</organism>
<comment type="subcellular location">
    <subcellularLocation>
        <location evidence="1">Membrane</location>
        <topology evidence="1">Multi-pass membrane protein</topology>
    </subcellularLocation>
</comment>
<evidence type="ECO:0000256" key="1">
    <source>
        <dbReference type="ARBA" id="ARBA00004141"/>
    </source>
</evidence>
<feature type="transmembrane region" description="Helical" evidence="6">
    <location>
        <begin position="186"/>
        <end position="209"/>
    </location>
</feature>
<evidence type="ECO:0000256" key="4">
    <source>
        <dbReference type="ARBA" id="ARBA00022989"/>
    </source>
</evidence>
<feature type="transmembrane region" description="Helical" evidence="6">
    <location>
        <begin position="120"/>
        <end position="138"/>
    </location>
</feature>
<gene>
    <name evidence="7" type="ORF">FJAP1339_LOCUS12331</name>
</gene>
<feature type="transmembrane region" description="Helical" evidence="6">
    <location>
        <begin position="158"/>
        <end position="180"/>
    </location>
</feature>
<dbReference type="AlphaFoldDB" id="A0A7S2Y1N2"/>
<keyword evidence="5 6" id="KW-0472">Membrane</keyword>